<sequence length="134" mass="15423">MINNSNENTLMDDANSPEVNRRLLGLISQDFVKISDQLKEASYQIRKRGFSENPIFVAVQNNLDLGILLIAQNELDNEWSYRASFLDEFTQRGLVGPEAVEMFKENYRNPDEYCCLFVIQGDFAGFVFIPFPED</sequence>
<name>A0A344TF50_9BACT</name>
<keyword evidence="2" id="KW-1185">Reference proteome</keyword>
<evidence type="ECO:0000313" key="2">
    <source>
        <dbReference type="Proteomes" id="UP000251993"/>
    </source>
</evidence>
<dbReference type="AlphaFoldDB" id="A0A344TF50"/>
<gene>
    <name evidence="1" type="ORF">DR864_05745</name>
</gene>
<dbReference type="RefSeq" id="WP_114066057.1">
    <property type="nucleotide sequence ID" value="NZ_CP030850.1"/>
</dbReference>
<evidence type="ECO:0000313" key="1">
    <source>
        <dbReference type="EMBL" id="AXE17271.1"/>
    </source>
</evidence>
<accession>A0A344TF50</accession>
<protein>
    <submittedName>
        <fullName evidence="1">Uncharacterized protein</fullName>
    </submittedName>
</protein>
<proteinExistence type="predicted"/>
<organism evidence="1 2">
    <name type="scientific">Runella rosea</name>
    <dbReference type="NCBI Taxonomy" id="2259595"/>
    <lineage>
        <taxon>Bacteria</taxon>
        <taxon>Pseudomonadati</taxon>
        <taxon>Bacteroidota</taxon>
        <taxon>Cytophagia</taxon>
        <taxon>Cytophagales</taxon>
        <taxon>Spirosomataceae</taxon>
        <taxon>Runella</taxon>
    </lineage>
</organism>
<dbReference type="KEGG" id="run:DR864_05745"/>
<dbReference type="OrthoDB" id="880708at2"/>
<dbReference type="EMBL" id="CP030850">
    <property type="protein sequence ID" value="AXE17271.1"/>
    <property type="molecule type" value="Genomic_DNA"/>
</dbReference>
<reference evidence="1 2" key="1">
    <citation type="submission" date="2018-07" db="EMBL/GenBank/DDBJ databases">
        <title>Genome sequencing of Runella.</title>
        <authorList>
            <person name="Baek M.-G."/>
            <person name="Yi H."/>
        </authorList>
    </citation>
    <scope>NUCLEOTIDE SEQUENCE [LARGE SCALE GENOMIC DNA]</scope>
    <source>
        <strain evidence="1 2">HYN0085</strain>
    </source>
</reference>
<dbReference type="Proteomes" id="UP000251993">
    <property type="component" value="Chromosome"/>
</dbReference>